<dbReference type="Proteomes" id="UP001374803">
    <property type="component" value="Chromosome"/>
</dbReference>
<feature type="compositionally biased region" description="Basic and acidic residues" evidence="1">
    <location>
        <begin position="197"/>
        <end position="216"/>
    </location>
</feature>
<keyword evidence="4" id="KW-1185">Reference proteome</keyword>
<evidence type="ECO:0000256" key="1">
    <source>
        <dbReference type="SAM" id="MobiDB-lite"/>
    </source>
</evidence>
<proteinExistence type="predicted"/>
<dbReference type="EMBL" id="CP089983">
    <property type="protein sequence ID" value="WXB10297.1"/>
    <property type="molecule type" value="Genomic_DNA"/>
</dbReference>
<dbReference type="RefSeq" id="WP_394839974.1">
    <property type="nucleotide sequence ID" value="NZ_CP089983.1"/>
</dbReference>
<feature type="compositionally biased region" description="Pro residues" evidence="1">
    <location>
        <begin position="154"/>
        <end position="165"/>
    </location>
</feature>
<accession>A0ABZ2LH80</accession>
<name>A0ABZ2LH80_9BACT</name>
<evidence type="ECO:0000313" key="3">
    <source>
        <dbReference type="EMBL" id="WXB10297.1"/>
    </source>
</evidence>
<keyword evidence="2" id="KW-1133">Transmembrane helix</keyword>
<reference evidence="3" key="1">
    <citation type="submission" date="2021-12" db="EMBL/GenBank/DDBJ databases">
        <title>Discovery of the Pendulisporaceae a myxobacterial family with distinct sporulation behavior and unique specialized metabolism.</title>
        <authorList>
            <person name="Garcia R."/>
            <person name="Popoff A."/>
            <person name="Bader C.D."/>
            <person name="Loehr J."/>
            <person name="Walesch S."/>
            <person name="Walt C."/>
            <person name="Boldt J."/>
            <person name="Bunk B."/>
            <person name="Haeckl F.J.F.P.J."/>
            <person name="Gunesch A.P."/>
            <person name="Birkelbach J."/>
            <person name="Nuebel U."/>
            <person name="Pietschmann T."/>
            <person name="Bach T."/>
            <person name="Mueller R."/>
        </authorList>
    </citation>
    <scope>NUCLEOTIDE SEQUENCE</scope>
    <source>
        <strain evidence="3">MSr11367</strain>
    </source>
</reference>
<feature type="compositionally biased region" description="Basic and acidic residues" evidence="1">
    <location>
        <begin position="237"/>
        <end position="256"/>
    </location>
</feature>
<organism evidence="3 4">
    <name type="scientific">Pendulispora rubella</name>
    <dbReference type="NCBI Taxonomy" id="2741070"/>
    <lineage>
        <taxon>Bacteria</taxon>
        <taxon>Pseudomonadati</taxon>
        <taxon>Myxococcota</taxon>
        <taxon>Myxococcia</taxon>
        <taxon>Myxococcales</taxon>
        <taxon>Sorangiineae</taxon>
        <taxon>Pendulisporaceae</taxon>
        <taxon>Pendulispora</taxon>
    </lineage>
</organism>
<evidence type="ECO:0000256" key="2">
    <source>
        <dbReference type="SAM" id="Phobius"/>
    </source>
</evidence>
<protein>
    <submittedName>
        <fullName evidence="3">Uncharacterized protein</fullName>
    </submittedName>
</protein>
<evidence type="ECO:0000313" key="4">
    <source>
        <dbReference type="Proteomes" id="UP001374803"/>
    </source>
</evidence>
<gene>
    <name evidence="3" type="ORF">LVJ94_24090</name>
</gene>
<sequence length="266" mass="28493">MRPRLLSFHAVEALLDAAFPQARQLRKKRAARRSEVEIPTLIRPDLTVSAALSKLNQALTTAPTIREKPPDRSGVVRAVSKKNATWLAWVVRVPAAVALGILCGTLIAIFLYGEDIVFRDLESSIDAPPPRVSVEPTPAGPPPPMPVALSPAPQAAPPPVNPPPVKKTEKVKKAAATPSTSKEKTKDTKVTTPPKAGRPEVQRPEPPRLEPPRLEARAPQTPPPVAEKAPAPSIPAADDKAMKREKALAEAARKLAEGQLSQSLAR</sequence>
<feature type="region of interest" description="Disordered" evidence="1">
    <location>
        <begin position="125"/>
        <end position="266"/>
    </location>
</feature>
<keyword evidence="2" id="KW-0472">Membrane</keyword>
<keyword evidence="2" id="KW-0812">Transmembrane</keyword>
<feature type="transmembrane region" description="Helical" evidence="2">
    <location>
        <begin position="86"/>
        <end position="112"/>
    </location>
</feature>